<keyword evidence="3" id="KW-1185">Reference proteome</keyword>
<protein>
    <submittedName>
        <fullName evidence="2">BLUF domain-containing protein</fullName>
    </submittedName>
</protein>
<evidence type="ECO:0000313" key="2">
    <source>
        <dbReference type="EMBL" id="UOQ68355.1"/>
    </source>
</evidence>
<organism evidence="2 3">
    <name type="scientific">Hymenobacter volaticus</name>
    <dbReference type="NCBI Taxonomy" id="2932254"/>
    <lineage>
        <taxon>Bacteria</taxon>
        <taxon>Pseudomonadati</taxon>
        <taxon>Bacteroidota</taxon>
        <taxon>Cytophagia</taxon>
        <taxon>Cytophagales</taxon>
        <taxon>Hymenobacteraceae</taxon>
        <taxon>Hymenobacter</taxon>
    </lineage>
</organism>
<accession>A0ABY4GBP4</accession>
<gene>
    <name evidence="2" type="ORF">MUN86_11180</name>
</gene>
<proteinExistence type="predicted"/>
<dbReference type="Pfam" id="PF04940">
    <property type="entry name" value="BLUF"/>
    <property type="match status" value="1"/>
</dbReference>
<dbReference type="Proteomes" id="UP000830401">
    <property type="component" value="Chromosome"/>
</dbReference>
<dbReference type="SMART" id="SM01034">
    <property type="entry name" value="BLUF"/>
    <property type="match status" value="1"/>
</dbReference>
<name>A0ABY4GBP4_9BACT</name>
<feature type="domain" description="BLUF" evidence="1">
    <location>
        <begin position="1"/>
        <end position="92"/>
    </location>
</feature>
<reference evidence="2" key="1">
    <citation type="submission" date="2022-04" db="EMBL/GenBank/DDBJ databases">
        <title>Hymenobacter sp. isolated from the air.</title>
        <authorList>
            <person name="Won M."/>
            <person name="Lee C.-M."/>
            <person name="Woen H.-Y."/>
            <person name="Kwon S.-W."/>
        </authorList>
    </citation>
    <scope>NUCLEOTIDE SEQUENCE</scope>
    <source>
        <strain evidence="2">5420S-77</strain>
    </source>
</reference>
<dbReference type="EMBL" id="CP095061">
    <property type="protein sequence ID" value="UOQ68355.1"/>
    <property type="molecule type" value="Genomic_DNA"/>
</dbReference>
<dbReference type="RefSeq" id="WP_245125381.1">
    <property type="nucleotide sequence ID" value="NZ_CP095061.1"/>
</dbReference>
<evidence type="ECO:0000313" key="3">
    <source>
        <dbReference type="Proteomes" id="UP000830401"/>
    </source>
</evidence>
<evidence type="ECO:0000259" key="1">
    <source>
        <dbReference type="PROSITE" id="PS50925"/>
    </source>
</evidence>
<dbReference type="Gene3D" id="3.30.70.100">
    <property type="match status" value="1"/>
</dbReference>
<dbReference type="InterPro" id="IPR007024">
    <property type="entry name" value="BLUF_domain"/>
</dbReference>
<dbReference type="SUPFAM" id="SSF54975">
    <property type="entry name" value="Acylphosphatase/BLUF domain-like"/>
    <property type="match status" value="1"/>
</dbReference>
<dbReference type="InterPro" id="IPR036046">
    <property type="entry name" value="Acylphosphatase-like_dom_sf"/>
</dbReference>
<dbReference type="PROSITE" id="PS50925">
    <property type="entry name" value="BLUF"/>
    <property type="match status" value="1"/>
</dbReference>
<sequence>MHHLIYSSTAAYPLSDTELQDLLAKARSRNEQYGVTGVLLYHEGQFMQLLEGEAEAVHALYSKIEQDTRHTGIFKLADKPISARSFAEWAMAFQPVEADAFAEIEGYQPPASLDSAPQGLSAADVMLLKLMHRFMLPPEE</sequence>